<keyword evidence="3 6" id="KW-0238">DNA-binding</keyword>
<dbReference type="PANTHER" id="PTHR33164:SF64">
    <property type="entry name" value="TRANSCRIPTIONAL REGULATOR SLYA"/>
    <property type="match status" value="1"/>
</dbReference>
<dbReference type="RefSeq" id="WP_212710085.1">
    <property type="nucleotide sequence ID" value="NZ_BAAAFW010000059.1"/>
</dbReference>
<name>A0ABW1VLA5_9GAMM</name>
<dbReference type="InterPro" id="IPR000835">
    <property type="entry name" value="HTH_MarR-typ"/>
</dbReference>
<dbReference type="PRINTS" id="PR00598">
    <property type="entry name" value="HTHMARR"/>
</dbReference>
<evidence type="ECO:0000256" key="5">
    <source>
        <dbReference type="ARBA" id="ARBA00023163"/>
    </source>
</evidence>
<evidence type="ECO:0000259" key="7">
    <source>
        <dbReference type="PROSITE" id="PS50995"/>
    </source>
</evidence>
<evidence type="ECO:0000313" key="8">
    <source>
        <dbReference type="EMBL" id="MFC6360849.1"/>
    </source>
</evidence>
<dbReference type="InterPro" id="IPR023071">
    <property type="entry name" value="Tscrpt_reg_SlyA"/>
</dbReference>
<dbReference type="PANTHER" id="PTHR33164">
    <property type="entry name" value="TRANSCRIPTIONAL REGULATOR, MARR FAMILY"/>
    <property type="match status" value="1"/>
</dbReference>
<dbReference type="InterPro" id="IPR036388">
    <property type="entry name" value="WH-like_DNA-bd_sf"/>
</dbReference>
<comment type="similarity">
    <text evidence="6">Belongs to the SlyA family.</text>
</comment>
<feature type="domain" description="HTH marR-type" evidence="7">
    <location>
        <begin position="2"/>
        <end position="135"/>
    </location>
</feature>
<protein>
    <recommendedName>
        <fullName evidence="6">Transcriptional regulator SlyA</fullName>
    </recommendedName>
</protein>
<keyword evidence="9" id="KW-1185">Reference proteome</keyword>
<reference evidence="9" key="1">
    <citation type="journal article" date="2019" name="Int. J. Syst. Evol. Microbiol.">
        <title>The Global Catalogue of Microorganisms (GCM) 10K type strain sequencing project: providing services to taxonomists for standard genome sequencing and annotation.</title>
        <authorList>
            <consortium name="The Broad Institute Genomics Platform"/>
            <consortium name="The Broad Institute Genome Sequencing Center for Infectious Disease"/>
            <person name="Wu L."/>
            <person name="Ma J."/>
        </authorList>
    </citation>
    <scope>NUCLEOTIDE SEQUENCE [LARGE SCALE GENOMIC DNA]</scope>
    <source>
        <strain evidence="9">CGMCC 4.1530</strain>
    </source>
</reference>
<proteinExistence type="inferred from homology"/>
<organism evidence="8 9">
    <name type="scientific">Tatumella punctata</name>
    <dbReference type="NCBI Taxonomy" id="399969"/>
    <lineage>
        <taxon>Bacteria</taxon>
        <taxon>Pseudomonadati</taxon>
        <taxon>Pseudomonadota</taxon>
        <taxon>Gammaproteobacteria</taxon>
        <taxon>Enterobacterales</taxon>
        <taxon>Erwiniaceae</taxon>
        <taxon>Tatumella</taxon>
    </lineage>
</organism>
<dbReference type="NCBIfam" id="NF002926">
    <property type="entry name" value="PRK03573.1"/>
    <property type="match status" value="1"/>
</dbReference>
<dbReference type="InterPro" id="IPR036390">
    <property type="entry name" value="WH_DNA-bd_sf"/>
</dbReference>
<dbReference type="Gene3D" id="1.10.10.10">
    <property type="entry name" value="Winged helix-like DNA-binding domain superfamily/Winged helix DNA-binding domain"/>
    <property type="match status" value="1"/>
</dbReference>
<keyword evidence="2 6" id="KW-0805">Transcription regulation</keyword>
<dbReference type="Proteomes" id="UP001596215">
    <property type="component" value="Unassembled WGS sequence"/>
</dbReference>
<evidence type="ECO:0000256" key="6">
    <source>
        <dbReference type="HAMAP-Rule" id="MF_01819"/>
    </source>
</evidence>
<evidence type="ECO:0000313" key="9">
    <source>
        <dbReference type="Proteomes" id="UP001596215"/>
    </source>
</evidence>
<dbReference type="PROSITE" id="PS01117">
    <property type="entry name" value="HTH_MARR_1"/>
    <property type="match status" value="1"/>
</dbReference>
<dbReference type="SUPFAM" id="SSF46785">
    <property type="entry name" value="Winged helix' DNA-binding domain"/>
    <property type="match status" value="1"/>
</dbReference>
<keyword evidence="1 6" id="KW-0678">Repressor</keyword>
<evidence type="ECO:0000256" key="4">
    <source>
        <dbReference type="ARBA" id="ARBA00023159"/>
    </source>
</evidence>
<dbReference type="EMBL" id="JBHSUC010000001">
    <property type="protein sequence ID" value="MFC6360849.1"/>
    <property type="molecule type" value="Genomic_DNA"/>
</dbReference>
<keyword evidence="5 6" id="KW-0804">Transcription</keyword>
<evidence type="ECO:0000256" key="2">
    <source>
        <dbReference type="ARBA" id="ARBA00023015"/>
    </source>
</evidence>
<comment type="subunit">
    <text evidence="6">Homodimer.</text>
</comment>
<dbReference type="HAMAP" id="MF_01819">
    <property type="entry name" value="HTH_type_SlyA"/>
    <property type="match status" value="1"/>
</dbReference>
<accession>A0ABW1VLA5</accession>
<dbReference type="InterPro" id="IPR039422">
    <property type="entry name" value="MarR/SlyA-like"/>
</dbReference>
<comment type="caution">
    <text evidence="8">The sequence shown here is derived from an EMBL/GenBank/DDBJ whole genome shotgun (WGS) entry which is preliminary data.</text>
</comment>
<evidence type="ECO:0000256" key="3">
    <source>
        <dbReference type="ARBA" id="ARBA00023125"/>
    </source>
</evidence>
<dbReference type="Pfam" id="PF01047">
    <property type="entry name" value="MarR"/>
    <property type="match status" value="1"/>
</dbReference>
<keyword evidence="4 6" id="KW-0010">Activator</keyword>
<dbReference type="SMART" id="SM00347">
    <property type="entry name" value="HTH_MARR"/>
    <property type="match status" value="1"/>
</dbReference>
<evidence type="ECO:0000256" key="1">
    <source>
        <dbReference type="ARBA" id="ARBA00022491"/>
    </source>
</evidence>
<gene>
    <name evidence="6 8" type="primary">slyA</name>
    <name evidence="8" type="ORF">ACFP73_01825</name>
</gene>
<dbReference type="InterPro" id="IPR023187">
    <property type="entry name" value="Tscrpt_reg_MarR-type_CS"/>
</dbReference>
<comment type="function">
    <text evidence="6">Transcription regulator that can specifically activate or repress expression of target genes.</text>
</comment>
<sequence>MESSLGTDLARLVRMWRAVIDNRLKPLGLTQTLWVTLHNIHQLPPEQSQIQLAKAIGIEQPSLVRTLDQLESKGLISRLPCADDRRAKRITLTEAAAPVIEQLEGVIDRSREDILDGLSASEISTLGKLIGRLEKNIVELQGKESQ</sequence>
<dbReference type="PROSITE" id="PS50995">
    <property type="entry name" value="HTH_MARR_2"/>
    <property type="match status" value="1"/>
</dbReference>